<dbReference type="OrthoDB" id="8242921at2"/>
<evidence type="ECO:0000313" key="2">
    <source>
        <dbReference type="EMBL" id="RXF73029.1"/>
    </source>
</evidence>
<sequence length="89" mass="9445">MGLFTRRSSLFGRSRTLDRDPLVGRGGGYYAMLTPPSLPLFVISAVLAAGALLFRYAGVDVPVVTSANAFDILAIAYAILVAGVLLPRF</sequence>
<name>A0A4Q0MIZ5_9HYPH</name>
<accession>A0A4Q0MIZ5</accession>
<comment type="caution">
    <text evidence="2">The sequence shown here is derived from an EMBL/GenBank/DDBJ whole genome shotgun (WGS) entry which is preliminary data.</text>
</comment>
<keyword evidence="1" id="KW-0812">Transmembrane</keyword>
<keyword evidence="1" id="KW-1133">Transmembrane helix</keyword>
<feature type="transmembrane region" description="Helical" evidence="1">
    <location>
        <begin position="69"/>
        <end position="86"/>
    </location>
</feature>
<dbReference type="RefSeq" id="WP_128777889.1">
    <property type="nucleotide sequence ID" value="NZ_RYFI01000011.1"/>
</dbReference>
<keyword evidence="3" id="KW-1185">Reference proteome</keyword>
<feature type="transmembrane region" description="Helical" evidence="1">
    <location>
        <begin position="38"/>
        <end position="57"/>
    </location>
</feature>
<dbReference type="AlphaFoldDB" id="A0A4Q0MIZ5"/>
<dbReference type="Proteomes" id="UP000289708">
    <property type="component" value="Unassembled WGS sequence"/>
</dbReference>
<protein>
    <submittedName>
        <fullName evidence="2">Uncharacterized protein</fullName>
    </submittedName>
</protein>
<keyword evidence="1" id="KW-0472">Membrane</keyword>
<reference evidence="2 3" key="1">
    <citation type="submission" date="2018-12" db="EMBL/GenBank/DDBJ databases">
        <title>bacterium Hansschlegelia zhihuaiae S113.</title>
        <authorList>
            <person name="He J."/>
        </authorList>
    </citation>
    <scope>NUCLEOTIDE SEQUENCE [LARGE SCALE GENOMIC DNA]</scope>
    <source>
        <strain evidence="2 3">S 113</strain>
    </source>
</reference>
<gene>
    <name evidence="2" type="ORF">EK403_12920</name>
</gene>
<proteinExistence type="predicted"/>
<dbReference type="EMBL" id="RYFI01000011">
    <property type="protein sequence ID" value="RXF73029.1"/>
    <property type="molecule type" value="Genomic_DNA"/>
</dbReference>
<organism evidence="2 3">
    <name type="scientific">Hansschlegelia zhihuaiae</name>
    <dbReference type="NCBI Taxonomy" id="405005"/>
    <lineage>
        <taxon>Bacteria</taxon>
        <taxon>Pseudomonadati</taxon>
        <taxon>Pseudomonadota</taxon>
        <taxon>Alphaproteobacteria</taxon>
        <taxon>Hyphomicrobiales</taxon>
        <taxon>Methylopilaceae</taxon>
        <taxon>Hansschlegelia</taxon>
    </lineage>
</organism>
<evidence type="ECO:0000256" key="1">
    <source>
        <dbReference type="SAM" id="Phobius"/>
    </source>
</evidence>
<evidence type="ECO:0000313" key="3">
    <source>
        <dbReference type="Proteomes" id="UP000289708"/>
    </source>
</evidence>